<sequence>MERPMTVSRSTSRPAPPRALREFDLTHVASHLLRRAHFRAEALFAQAFPDEDLTPRQKALLITVYQNPGATQNRVAELIALDRNSFAEMIARMSAKGYVRRTRSAEDGRAYALEITDEGMALLARVLPRDAQVEAQVLAPIPEELRPVFLRCLRLMAGLESPEAP</sequence>
<evidence type="ECO:0000313" key="5">
    <source>
        <dbReference type="EMBL" id="CAB3844569.1"/>
    </source>
</evidence>
<dbReference type="GO" id="GO:0003700">
    <property type="term" value="F:DNA-binding transcription factor activity"/>
    <property type="evidence" value="ECO:0007669"/>
    <property type="project" value="InterPro"/>
</dbReference>
<dbReference type="SUPFAM" id="SSF46785">
    <property type="entry name" value="Winged helix' DNA-binding domain"/>
    <property type="match status" value="1"/>
</dbReference>
<evidence type="ECO:0000256" key="2">
    <source>
        <dbReference type="ARBA" id="ARBA00023125"/>
    </source>
</evidence>
<dbReference type="PROSITE" id="PS50995">
    <property type="entry name" value="HTH_MARR_2"/>
    <property type="match status" value="1"/>
</dbReference>
<dbReference type="PRINTS" id="PR00598">
    <property type="entry name" value="HTHMARR"/>
</dbReference>
<evidence type="ECO:0000256" key="3">
    <source>
        <dbReference type="ARBA" id="ARBA00023163"/>
    </source>
</evidence>
<proteinExistence type="predicted"/>
<dbReference type="InterPro" id="IPR036390">
    <property type="entry name" value="WH_DNA-bd_sf"/>
</dbReference>
<evidence type="ECO:0000313" key="6">
    <source>
        <dbReference type="Proteomes" id="UP000494272"/>
    </source>
</evidence>
<dbReference type="AlphaFoldDB" id="A0A6S7CGJ2"/>
<dbReference type="InterPro" id="IPR036388">
    <property type="entry name" value="WH-like_DNA-bd_sf"/>
</dbReference>
<organism evidence="5 6">
    <name type="scientific">Achromobacter dolens</name>
    <dbReference type="NCBI Taxonomy" id="1287738"/>
    <lineage>
        <taxon>Bacteria</taxon>
        <taxon>Pseudomonadati</taxon>
        <taxon>Pseudomonadota</taxon>
        <taxon>Betaproteobacteria</taxon>
        <taxon>Burkholderiales</taxon>
        <taxon>Alcaligenaceae</taxon>
        <taxon>Achromobacter</taxon>
    </lineage>
</organism>
<gene>
    <name evidence="5" type="primary">hosA</name>
    <name evidence="5" type="ORF">LMG26841_01635</name>
</gene>
<dbReference type="Proteomes" id="UP000494272">
    <property type="component" value="Unassembled WGS sequence"/>
</dbReference>
<dbReference type="PANTHER" id="PTHR42756">
    <property type="entry name" value="TRANSCRIPTIONAL REGULATOR, MARR"/>
    <property type="match status" value="1"/>
</dbReference>
<dbReference type="Gene3D" id="1.10.10.10">
    <property type="entry name" value="Winged helix-like DNA-binding domain superfamily/Winged helix DNA-binding domain"/>
    <property type="match status" value="1"/>
</dbReference>
<evidence type="ECO:0000256" key="1">
    <source>
        <dbReference type="ARBA" id="ARBA00023015"/>
    </source>
</evidence>
<keyword evidence="2" id="KW-0238">DNA-binding</keyword>
<keyword evidence="6" id="KW-1185">Reference proteome</keyword>
<protein>
    <submittedName>
        <fullName evidence="5">Transcriptional regulator HosA</fullName>
    </submittedName>
</protein>
<name>A0A6S7CGJ2_9BURK</name>
<keyword evidence="3" id="KW-0804">Transcription</keyword>
<feature type="domain" description="HTH marR-type" evidence="4">
    <location>
        <begin position="22"/>
        <end position="158"/>
    </location>
</feature>
<dbReference type="EMBL" id="CADIKW010000002">
    <property type="protein sequence ID" value="CAB3844569.1"/>
    <property type="molecule type" value="Genomic_DNA"/>
</dbReference>
<dbReference type="SMART" id="SM00347">
    <property type="entry name" value="HTH_MARR"/>
    <property type="match status" value="1"/>
</dbReference>
<keyword evidence="1" id="KW-0805">Transcription regulation</keyword>
<dbReference type="InterPro" id="IPR000835">
    <property type="entry name" value="HTH_MarR-typ"/>
</dbReference>
<accession>A0A6S7CGJ2</accession>
<evidence type="ECO:0000259" key="4">
    <source>
        <dbReference type="PROSITE" id="PS50995"/>
    </source>
</evidence>
<dbReference type="Pfam" id="PF12802">
    <property type="entry name" value="MarR_2"/>
    <property type="match status" value="1"/>
</dbReference>
<dbReference type="PANTHER" id="PTHR42756:SF1">
    <property type="entry name" value="TRANSCRIPTIONAL REPRESSOR OF EMRAB OPERON"/>
    <property type="match status" value="1"/>
</dbReference>
<reference evidence="5 6" key="1">
    <citation type="submission" date="2020-04" db="EMBL/GenBank/DDBJ databases">
        <authorList>
            <person name="De Canck E."/>
        </authorList>
    </citation>
    <scope>NUCLEOTIDE SEQUENCE [LARGE SCALE GENOMIC DNA]</scope>
    <source>
        <strain evidence="5 6">LMG 26841</strain>
    </source>
</reference>
<dbReference type="GO" id="GO:0003677">
    <property type="term" value="F:DNA binding"/>
    <property type="evidence" value="ECO:0007669"/>
    <property type="project" value="UniProtKB-KW"/>
</dbReference>